<proteinExistence type="predicted"/>
<reference evidence="7" key="1">
    <citation type="submission" date="2019-10" db="EMBL/GenBank/DDBJ databases">
        <authorList>
            <person name="Soares A.E.R."/>
            <person name="Aleixo A."/>
            <person name="Schneider P."/>
            <person name="Miyaki C.Y."/>
            <person name="Schneider M.P."/>
            <person name="Mello C."/>
            <person name="Vasconcelos A.T.R."/>
        </authorList>
    </citation>
    <scope>NUCLEOTIDE SEQUENCE</scope>
    <source>
        <tissue evidence="7">Muscle</tissue>
    </source>
</reference>
<dbReference type="NCBIfam" id="NF040941">
    <property type="entry name" value="GGGWT_bact"/>
    <property type="match status" value="1"/>
</dbReference>
<dbReference type="InterPro" id="IPR037579">
    <property type="entry name" value="FIB_ANG-like"/>
</dbReference>
<dbReference type="SUPFAM" id="SSF56496">
    <property type="entry name" value="Fibrinogen C-terminal domain-like"/>
    <property type="match status" value="1"/>
</dbReference>
<evidence type="ECO:0000256" key="1">
    <source>
        <dbReference type="ARBA" id="ARBA00004613"/>
    </source>
</evidence>
<dbReference type="PANTHER" id="PTHR47221">
    <property type="entry name" value="FIBRINOGEN ALPHA CHAIN"/>
    <property type="match status" value="1"/>
</dbReference>
<accession>A0ABQ9DAK0</accession>
<evidence type="ECO:0000313" key="7">
    <source>
        <dbReference type="EMBL" id="KAJ7418095.1"/>
    </source>
</evidence>
<dbReference type="PROSITE" id="PS51406">
    <property type="entry name" value="FIBRINOGEN_C_2"/>
    <property type="match status" value="1"/>
</dbReference>
<evidence type="ECO:0000259" key="6">
    <source>
        <dbReference type="PROSITE" id="PS51406"/>
    </source>
</evidence>
<dbReference type="Pfam" id="PF00147">
    <property type="entry name" value="Fibrinogen_C"/>
    <property type="match status" value="1"/>
</dbReference>
<evidence type="ECO:0000256" key="3">
    <source>
        <dbReference type="ARBA" id="ARBA00023157"/>
    </source>
</evidence>
<dbReference type="Proteomes" id="UP001145742">
    <property type="component" value="Unassembled WGS sequence"/>
</dbReference>
<feature type="coiled-coil region" evidence="5">
    <location>
        <begin position="48"/>
        <end position="75"/>
    </location>
</feature>
<feature type="domain" description="Fibrinogen C-terminal" evidence="6">
    <location>
        <begin position="109"/>
        <end position="343"/>
    </location>
</feature>
<keyword evidence="5" id="KW-0175">Coiled coil</keyword>
<dbReference type="InterPro" id="IPR014716">
    <property type="entry name" value="Fibrinogen_a/b/g_C_1"/>
</dbReference>
<keyword evidence="2" id="KW-0964">Secreted</keyword>
<protein>
    <submittedName>
        <fullName evidence="7">Fibrinogen-like protein 1</fullName>
    </submittedName>
</protein>
<dbReference type="InterPro" id="IPR036056">
    <property type="entry name" value="Fibrinogen-like_C"/>
</dbReference>
<dbReference type="Gene3D" id="3.90.215.10">
    <property type="entry name" value="Gamma Fibrinogen, chain A, domain 1"/>
    <property type="match status" value="1"/>
</dbReference>
<evidence type="ECO:0000313" key="8">
    <source>
        <dbReference type="Proteomes" id="UP001145742"/>
    </source>
</evidence>
<comment type="caution">
    <text evidence="7">The sequence shown here is derived from an EMBL/GenBank/DDBJ whole genome shotgun (WGS) entry which is preliminary data.</text>
</comment>
<keyword evidence="4" id="KW-0325">Glycoprotein</keyword>
<dbReference type="CDD" id="cd00087">
    <property type="entry name" value="FReD"/>
    <property type="match status" value="1"/>
</dbReference>
<gene>
    <name evidence="7" type="primary">FGL1</name>
    <name evidence="7" type="ORF">WISP_60958</name>
</gene>
<keyword evidence="3" id="KW-1015">Disulfide bond</keyword>
<organism evidence="7 8">
    <name type="scientific">Willisornis vidua</name>
    <name type="common">Xingu scale-backed antbird</name>
    <dbReference type="NCBI Taxonomy" id="1566151"/>
    <lineage>
        <taxon>Eukaryota</taxon>
        <taxon>Metazoa</taxon>
        <taxon>Chordata</taxon>
        <taxon>Craniata</taxon>
        <taxon>Vertebrata</taxon>
        <taxon>Euteleostomi</taxon>
        <taxon>Archelosauria</taxon>
        <taxon>Archosauria</taxon>
        <taxon>Dinosauria</taxon>
        <taxon>Saurischia</taxon>
        <taxon>Theropoda</taxon>
        <taxon>Coelurosauria</taxon>
        <taxon>Aves</taxon>
        <taxon>Neognathae</taxon>
        <taxon>Neoaves</taxon>
        <taxon>Telluraves</taxon>
        <taxon>Australaves</taxon>
        <taxon>Passeriformes</taxon>
        <taxon>Thamnophilidae</taxon>
        <taxon>Willisornis</taxon>
    </lineage>
</organism>
<comment type="subcellular location">
    <subcellularLocation>
        <location evidence="1">Secreted</location>
    </subcellularLocation>
</comment>
<name>A0ABQ9DAK0_9PASS</name>
<evidence type="ECO:0000256" key="4">
    <source>
        <dbReference type="ARBA" id="ARBA00023180"/>
    </source>
</evidence>
<evidence type="ECO:0000256" key="2">
    <source>
        <dbReference type="ARBA" id="ARBA00022525"/>
    </source>
</evidence>
<sequence>MSSICSDVPLRSIFLKFPLAWEKKLIMKQACKNPVPADWVFHMQMLDKDACLLDNNKLRQRLNQLQDLLYLYELQLKDILENTYHRTNSRLFSGNRSTQHEMLLPTTSGNLIVYDQDCSAVYNQKKTKSGYYRIRPRADREPFLAYCDMSDGGGWTVIQRRSNGRENFNRTWDDYKLGFGRFQGKNDEYWLGNDHIYDLLSRGERSLKIDLMDWHGETRYAVYENFQLANEQDNYRLWFGTYSGNAGDALSGGSNFEHQWSASHRGMQFTTFDKDHDRFLAGNCASENKGGWWFNRCHAVNLNGRYYRRGRYKGSHDDGMVWSTWHGMWYSLKYSAMKIRAPFFIDSESGDAISTSVMRTSEYKEQGNEELDFT</sequence>
<dbReference type="SMART" id="SM00186">
    <property type="entry name" value="FBG"/>
    <property type="match status" value="1"/>
</dbReference>
<evidence type="ECO:0000256" key="5">
    <source>
        <dbReference type="SAM" id="Coils"/>
    </source>
</evidence>
<dbReference type="InterPro" id="IPR002181">
    <property type="entry name" value="Fibrinogen_a/b/g_C_dom"/>
</dbReference>
<keyword evidence="8" id="KW-1185">Reference proteome</keyword>
<dbReference type="EMBL" id="WHWB01033698">
    <property type="protein sequence ID" value="KAJ7418095.1"/>
    <property type="molecule type" value="Genomic_DNA"/>
</dbReference>
<dbReference type="PANTHER" id="PTHR47221:SF5">
    <property type="entry name" value="FIBRINOGEN C-TERMINAL DOMAIN-CONTAINING PROTEIN"/>
    <property type="match status" value="1"/>
</dbReference>